<dbReference type="KEGG" id="mbah:HYN46_07040"/>
<gene>
    <name evidence="2" type="ORF">HYN46_07040</name>
</gene>
<feature type="region of interest" description="Disordered" evidence="1">
    <location>
        <begin position="153"/>
        <end position="187"/>
    </location>
</feature>
<reference evidence="2 3" key="1">
    <citation type="submission" date="2018-07" db="EMBL/GenBank/DDBJ databases">
        <title>Genome sequencing of Moraxellaceae gen. HYN0046.</title>
        <authorList>
            <person name="Kim M."/>
            <person name="Yi H."/>
        </authorList>
    </citation>
    <scope>NUCLEOTIDE SEQUENCE [LARGE SCALE GENOMIC DNA]</scope>
    <source>
        <strain evidence="2 3">HYN0046</strain>
    </source>
</reference>
<protein>
    <submittedName>
        <fullName evidence="2">Uncharacterized protein</fullName>
    </submittedName>
</protein>
<name>A0A345P5P4_9GAMM</name>
<accession>A0A345P5P4</accession>
<sequence>MTTKTKTAILELDSKLTEKEKKDKAAGWLLSPEVSSAAVTEAYSKNYTGNDVSFNHMIDACKEATRQLIQDNSMEHTERLLMSQSIALNNLFVSLARKASSQEYVKQYETFLRLALKAQSQCRATLETLAAVKNPPVVYAKTANIAQNQQINNGAPATQPQQAHDVLAHNQSESVPSKLSNKQEVNS</sequence>
<keyword evidence="3" id="KW-1185">Reference proteome</keyword>
<dbReference type="OrthoDB" id="8545738at2"/>
<dbReference type="AlphaFoldDB" id="A0A345P5P4"/>
<dbReference type="Proteomes" id="UP000253940">
    <property type="component" value="Chromosome"/>
</dbReference>
<organism evidence="2 3">
    <name type="scientific">Aquirhabdus parva</name>
    <dbReference type="NCBI Taxonomy" id="2283318"/>
    <lineage>
        <taxon>Bacteria</taxon>
        <taxon>Pseudomonadati</taxon>
        <taxon>Pseudomonadota</taxon>
        <taxon>Gammaproteobacteria</taxon>
        <taxon>Moraxellales</taxon>
        <taxon>Moraxellaceae</taxon>
        <taxon>Aquirhabdus</taxon>
    </lineage>
</organism>
<proteinExistence type="predicted"/>
<evidence type="ECO:0000313" key="2">
    <source>
        <dbReference type="EMBL" id="AXI02603.1"/>
    </source>
</evidence>
<dbReference type="RefSeq" id="WP_114898713.1">
    <property type="nucleotide sequence ID" value="NZ_CP031222.1"/>
</dbReference>
<evidence type="ECO:0000256" key="1">
    <source>
        <dbReference type="SAM" id="MobiDB-lite"/>
    </source>
</evidence>
<feature type="compositionally biased region" description="Polar residues" evidence="1">
    <location>
        <begin position="169"/>
        <end position="187"/>
    </location>
</feature>
<evidence type="ECO:0000313" key="3">
    <source>
        <dbReference type="Proteomes" id="UP000253940"/>
    </source>
</evidence>
<dbReference type="EMBL" id="CP031222">
    <property type="protein sequence ID" value="AXI02603.1"/>
    <property type="molecule type" value="Genomic_DNA"/>
</dbReference>